<accession>A0A8X6MC64</accession>
<dbReference type="AlphaFoldDB" id="A0A8X6MC64"/>
<name>A0A8X6MC64_9ARAC</name>
<comment type="caution">
    <text evidence="1">The sequence shown here is derived from an EMBL/GenBank/DDBJ whole genome shotgun (WGS) entry which is preliminary data.</text>
</comment>
<dbReference type="Proteomes" id="UP000886998">
    <property type="component" value="Unassembled WGS sequence"/>
</dbReference>
<dbReference type="EMBL" id="BMAV01025334">
    <property type="protein sequence ID" value="GFS40671.1"/>
    <property type="molecule type" value="Genomic_DNA"/>
</dbReference>
<gene>
    <name evidence="1" type="ORF">TNIN_183241</name>
</gene>
<evidence type="ECO:0000313" key="2">
    <source>
        <dbReference type="Proteomes" id="UP000886998"/>
    </source>
</evidence>
<proteinExistence type="predicted"/>
<keyword evidence="2" id="KW-1185">Reference proteome</keyword>
<reference evidence="1" key="1">
    <citation type="submission" date="2020-08" db="EMBL/GenBank/DDBJ databases">
        <title>Multicomponent nature underlies the extraordinary mechanical properties of spider dragline silk.</title>
        <authorList>
            <person name="Kono N."/>
            <person name="Nakamura H."/>
            <person name="Mori M."/>
            <person name="Yoshida Y."/>
            <person name="Ohtoshi R."/>
            <person name="Malay A.D."/>
            <person name="Moran D.A.P."/>
            <person name="Tomita M."/>
            <person name="Numata K."/>
            <person name="Arakawa K."/>
        </authorList>
    </citation>
    <scope>NUCLEOTIDE SEQUENCE</scope>
</reference>
<sequence>MVKPLPRQVPYDAFARTVKMPDAICSFEYGSEMAVQGLRTMYMSDSLDMLLLLQQEGRHVFSRGYWFRVFDSALRSEKMEGNKKKRDEFRE</sequence>
<organism evidence="1 2">
    <name type="scientific">Trichonephila inaurata madagascariensis</name>
    <dbReference type="NCBI Taxonomy" id="2747483"/>
    <lineage>
        <taxon>Eukaryota</taxon>
        <taxon>Metazoa</taxon>
        <taxon>Ecdysozoa</taxon>
        <taxon>Arthropoda</taxon>
        <taxon>Chelicerata</taxon>
        <taxon>Arachnida</taxon>
        <taxon>Araneae</taxon>
        <taxon>Araneomorphae</taxon>
        <taxon>Entelegynae</taxon>
        <taxon>Araneoidea</taxon>
        <taxon>Nephilidae</taxon>
        <taxon>Trichonephila</taxon>
        <taxon>Trichonephila inaurata</taxon>
    </lineage>
</organism>
<evidence type="ECO:0000313" key="1">
    <source>
        <dbReference type="EMBL" id="GFS40671.1"/>
    </source>
</evidence>
<protein>
    <submittedName>
        <fullName evidence="1">Uncharacterized protein</fullName>
    </submittedName>
</protein>